<dbReference type="Pfam" id="PF13640">
    <property type="entry name" value="2OG-FeII_Oxy_3"/>
    <property type="match status" value="1"/>
</dbReference>
<evidence type="ECO:0000256" key="6">
    <source>
        <dbReference type="ARBA" id="ARBA00023004"/>
    </source>
</evidence>
<sequence>VMKPLKSSDFLFKAFQPMKAGIESDSRYRKGEIDYILHVNPFHMSLYLGTGNRIATWLNYMSDVEAGGATVFPLLGVSVWPKKSSSAFWYNLYKSGDGDMLTRHAACPVLVGSKWVSNKWIHERGQEFRKPCALKINEYNLVQNV</sequence>
<dbReference type="Proteomes" id="UP000759131">
    <property type="component" value="Unassembled WGS sequence"/>
</dbReference>
<dbReference type="SMART" id="SM00702">
    <property type="entry name" value="P4Hc"/>
    <property type="match status" value="1"/>
</dbReference>
<dbReference type="PANTHER" id="PTHR10869">
    <property type="entry name" value="PROLYL 4-HYDROXYLASE ALPHA SUBUNIT"/>
    <property type="match status" value="1"/>
</dbReference>
<feature type="domain" description="Fe2OG dioxygenase" evidence="7">
    <location>
        <begin position="13"/>
        <end position="123"/>
    </location>
</feature>
<evidence type="ECO:0000256" key="3">
    <source>
        <dbReference type="ARBA" id="ARBA00022896"/>
    </source>
</evidence>
<keyword evidence="3" id="KW-0847">Vitamin C</keyword>
<dbReference type="GO" id="GO:0005506">
    <property type="term" value="F:iron ion binding"/>
    <property type="evidence" value="ECO:0007669"/>
    <property type="project" value="InterPro"/>
</dbReference>
<comment type="cofactor">
    <cofactor evidence="1">
        <name>L-ascorbate</name>
        <dbReference type="ChEBI" id="CHEBI:38290"/>
    </cofactor>
</comment>
<evidence type="ECO:0000313" key="8">
    <source>
        <dbReference type="EMBL" id="CAD7630954.1"/>
    </source>
</evidence>
<accession>A0A7R9KZ11</accession>
<evidence type="ECO:0000313" key="9">
    <source>
        <dbReference type="Proteomes" id="UP000759131"/>
    </source>
</evidence>
<evidence type="ECO:0000256" key="1">
    <source>
        <dbReference type="ARBA" id="ARBA00001961"/>
    </source>
</evidence>
<dbReference type="InterPro" id="IPR045054">
    <property type="entry name" value="P4HA-like"/>
</dbReference>
<gene>
    <name evidence="8" type="ORF">OSB1V03_LOCUS11365</name>
</gene>
<reference evidence="8" key="1">
    <citation type="submission" date="2020-11" db="EMBL/GenBank/DDBJ databases">
        <authorList>
            <person name="Tran Van P."/>
        </authorList>
    </citation>
    <scope>NUCLEOTIDE SEQUENCE</scope>
</reference>
<dbReference type="GO" id="GO:0005783">
    <property type="term" value="C:endoplasmic reticulum"/>
    <property type="evidence" value="ECO:0007669"/>
    <property type="project" value="TreeGrafter"/>
</dbReference>
<keyword evidence="2" id="KW-0479">Metal-binding</keyword>
<dbReference type="EMBL" id="CAJPIZ010008800">
    <property type="protein sequence ID" value="CAG2111384.1"/>
    <property type="molecule type" value="Genomic_DNA"/>
</dbReference>
<evidence type="ECO:0000256" key="2">
    <source>
        <dbReference type="ARBA" id="ARBA00022723"/>
    </source>
</evidence>
<feature type="non-terminal residue" evidence="8">
    <location>
        <position position="1"/>
    </location>
</feature>
<dbReference type="Gene3D" id="2.60.120.620">
    <property type="entry name" value="q2cbj1_9rhob like domain"/>
    <property type="match status" value="1"/>
</dbReference>
<name>A0A7R9KZ11_9ACAR</name>
<dbReference type="AlphaFoldDB" id="A0A7R9KZ11"/>
<dbReference type="PROSITE" id="PS51471">
    <property type="entry name" value="FE2OG_OXY"/>
    <property type="match status" value="1"/>
</dbReference>
<protein>
    <recommendedName>
        <fullName evidence="7">Fe2OG dioxygenase domain-containing protein</fullName>
    </recommendedName>
</protein>
<keyword evidence="5" id="KW-0560">Oxidoreductase</keyword>
<dbReference type="EMBL" id="OC863375">
    <property type="protein sequence ID" value="CAD7630954.1"/>
    <property type="molecule type" value="Genomic_DNA"/>
</dbReference>
<dbReference type="PANTHER" id="PTHR10869:SF244">
    <property type="entry name" value="PROLYL 4-HYDROXYLASE SUBUNIT ALPHA-2"/>
    <property type="match status" value="1"/>
</dbReference>
<keyword evidence="4" id="KW-0223">Dioxygenase</keyword>
<keyword evidence="6" id="KW-0408">Iron</keyword>
<dbReference type="InterPro" id="IPR044862">
    <property type="entry name" value="Pro_4_hyd_alph_FE2OG_OXY"/>
</dbReference>
<dbReference type="OrthoDB" id="420380at2759"/>
<dbReference type="GO" id="GO:0031418">
    <property type="term" value="F:L-ascorbic acid binding"/>
    <property type="evidence" value="ECO:0007669"/>
    <property type="project" value="UniProtKB-KW"/>
</dbReference>
<evidence type="ECO:0000256" key="5">
    <source>
        <dbReference type="ARBA" id="ARBA00023002"/>
    </source>
</evidence>
<keyword evidence="9" id="KW-1185">Reference proteome</keyword>
<evidence type="ECO:0000259" key="7">
    <source>
        <dbReference type="PROSITE" id="PS51471"/>
    </source>
</evidence>
<dbReference type="InterPro" id="IPR005123">
    <property type="entry name" value="Oxoglu/Fe-dep_dioxygenase_dom"/>
</dbReference>
<dbReference type="InterPro" id="IPR006620">
    <property type="entry name" value="Pro_4_hyd_alph"/>
</dbReference>
<organism evidence="8">
    <name type="scientific">Medioppia subpectinata</name>
    <dbReference type="NCBI Taxonomy" id="1979941"/>
    <lineage>
        <taxon>Eukaryota</taxon>
        <taxon>Metazoa</taxon>
        <taxon>Ecdysozoa</taxon>
        <taxon>Arthropoda</taxon>
        <taxon>Chelicerata</taxon>
        <taxon>Arachnida</taxon>
        <taxon>Acari</taxon>
        <taxon>Acariformes</taxon>
        <taxon>Sarcoptiformes</taxon>
        <taxon>Oribatida</taxon>
        <taxon>Brachypylina</taxon>
        <taxon>Oppioidea</taxon>
        <taxon>Oppiidae</taxon>
        <taxon>Medioppia</taxon>
    </lineage>
</organism>
<proteinExistence type="predicted"/>
<evidence type="ECO:0000256" key="4">
    <source>
        <dbReference type="ARBA" id="ARBA00022964"/>
    </source>
</evidence>
<dbReference type="GO" id="GO:0004656">
    <property type="term" value="F:procollagen-proline 4-dioxygenase activity"/>
    <property type="evidence" value="ECO:0007669"/>
    <property type="project" value="TreeGrafter"/>
</dbReference>